<sequence>MHPHPKSDLAPSAAGKTAILLCNLGTPEAPTAAALRRYLSQFLSDPRVVELPRLLWWPILHGVVLRVRPAKSAAKYATVWTSEGSPLAVWTQRQAKLLQGYLGERGHAVVVRHAMRYGQPSIGAQLDALKAEGAQRILILPAYPQYCAATTASVMDDLAHWTLRTRALPELRAVRGYHDDPAYIQALAASVRKHWADNGRPELLVMSFHGMPARTRERGDPYHDECQRTGALLAQALGLSEQDYVVTFQSRFGKARWLEPYTEPTLKARAAAGVKKVDVICPGFSSDCLETLEEIAQEAREAFLHAGGQAFSYIPCLNADDAHIKALTQLALRHLQGWPTTPAA</sequence>
<organism evidence="9 10">
    <name type="scientific">Roseateles rivi</name>
    <dbReference type="NCBI Taxonomy" id="3299028"/>
    <lineage>
        <taxon>Bacteria</taxon>
        <taxon>Pseudomonadati</taxon>
        <taxon>Pseudomonadota</taxon>
        <taxon>Betaproteobacteria</taxon>
        <taxon>Burkholderiales</taxon>
        <taxon>Sphaerotilaceae</taxon>
        <taxon>Roseateles</taxon>
    </lineage>
</organism>
<dbReference type="Proteomes" id="UP001606099">
    <property type="component" value="Unassembled WGS sequence"/>
</dbReference>
<dbReference type="InterPro" id="IPR019772">
    <property type="entry name" value="Ferrochelatase_AS"/>
</dbReference>
<evidence type="ECO:0000256" key="1">
    <source>
        <dbReference type="ARBA" id="ARBA00007718"/>
    </source>
</evidence>
<dbReference type="RefSeq" id="WP_394460562.1">
    <property type="nucleotide sequence ID" value="NZ_JBIGHZ010000003.1"/>
</dbReference>
<comment type="catalytic activity">
    <reaction evidence="7 8">
        <text>heme b + 2 H(+) = protoporphyrin IX + Fe(2+)</text>
        <dbReference type="Rhea" id="RHEA:22584"/>
        <dbReference type="ChEBI" id="CHEBI:15378"/>
        <dbReference type="ChEBI" id="CHEBI:29033"/>
        <dbReference type="ChEBI" id="CHEBI:57306"/>
        <dbReference type="ChEBI" id="CHEBI:60344"/>
        <dbReference type="EC" id="4.98.1.1"/>
    </reaction>
</comment>
<comment type="function">
    <text evidence="7 8">Catalyzes the ferrous insertion into protoporphyrin IX.</text>
</comment>
<keyword evidence="2 7" id="KW-0408">Iron</keyword>
<dbReference type="InterPro" id="IPR001015">
    <property type="entry name" value="Ferrochelatase"/>
</dbReference>
<dbReference type="PROSITE" id="PS00534">
    <property type="entry name" value="FERROCHELATASE"/>
    <property type="match status" value="1"/>
</dbReference>
<dbReference type="PANTHER" id="PTHR11108">
    <property type="entry name" value="FERROCHELATASE"/>
    <property type="match status" value="1"/>
</dbReference>
<reference evidence="9 10" key="1">
    <citation type="submission" date="2024-08" db="EMBL/GenBank/DDBJ databases">
        <authorList>
            <person name="Lu H."/>
        </authorList>
    </citation>
    <scope>NUCLEOTIDE SEQUENCE [LARGE SCALE GENOMIC DNA]</scope>
    <source>
        <strain evidence="9 10">BYS180W</strain>
    </source>
</reference>
<dbReference type="InterPro" id="IPR033644">
    <property type="entry name" value="Ferrochelatase_C"/>
</dbReference>
<evidence type="ECO:0000313" key="9">
    <source>
        <dbReference type="EMBL" id="MFG6448387.1"/>
    </source>
</evidence>
<comment type="catalytic activity">
    <reaction evidence="6">
        <text>Fe-coproporphyrin III + 2 H(+) = coproporphyrin III + Fe(2+)</text>
        <dbReference type="Rhea" id="RHEA:49572"/>
        <dbReference type="ChEBI" id="CHEBI:15378"/>
        <dbReference type="ChEBI" id="CHEBI:29033"/>
        <dbReference type="ChEBI" id="CHEBI:68438"/>
        <dbReference type="ChEBI" id="CHEBI:131725"/>
        <dbReference type="EC" id="4.99.1.9"/>
    </reaction>
    <physiologicalReaction direction="right-to-left" evidence="6">
        <dbReference type="Rhea" id="RHEA:49574"/>
    </physiologicalReaction>
</comment>
<keyword evidence="7 8" id="KW-0963">Cytoplasm</keyword>
<keyword evidence="4 7" id="KW-0456">Lyase</keyword>
<evidence type="ECO:0000256" key="8">
    <source>
        <dbReference type="RuleBase" id="RU000607"/>
    </source>
</evidence>
<dbReference type="Gene3D" id="3.40.50.1400">
    <property type="match status" value="2"/>
</dbReference>
<comment type="caution">
    <text evidence="9">The sequence shown here is derived from an EMBL/GenBank/DDBJ whole genome shotgun (WGS) entry which is preliminary data.</text>
</comment>
<dbReference type="CDD" id="cd00419">
    <property type="entry name" value="Ferrochelatase_C"/>
    <property type="match status" value="1"/>
</dbReference>
<keyword evidence="5 7" id="KW-0627">Porphyrin biosynthesis</keyword>
<feature type="binding site" evidence="7">
    <location>
        <position position="209"/>
    </location>
    <ligand>
        <name>Fe(2+)</name>
        <dbReference type="ChEBI" id="CHEBI:29033"/>
    </ligand>
</feature>
<dbReference type="PANTHER" id="PTHR11108:SF1">
    <property type="entry name" value="FERROCHELATASE, MITOCHONDRIAL"/>
    <property type="match status" value="1"/>
</dbReference>
<dbReference type="Pfam" id="PF00762">
    <property type="entry name" value="Ferrochelatase"/>
    <property type="match status" value="1"/>
</dbReference>
<keyword evidence="10" id="KW-1185">Reference proteome</keyword>
<keyword evidence="3 7" id="KW-0350">Heme biosynthesis</keyword>
<dbReference type="HAMAP" id="MF_00323">
    <property type="entry name" value="Ferrochelatase"/>
    <property type="match status" value="1"/>
</dbReference>
<evidence type="ECO:0000256" key="5">
    <source>
        <dbReference type="ARBA" id="ARBA00023244"/>
    </source>
</evidence>
<dbReference type="EC" id="4.98.1.1" evidence="7 8"/>
<proteinExistence type="inferred from homology"/>
<evidence type="ECO:0000313" key="10">
    <source>
        <dbReference type="Proteomes" id="UP001606099"/>
    </source>
</evidence>
<dbReference type="CDD" id="cd03411">
    <property type="entry name" value="Ferrochelatase_N"/>
    <property type="match status" value="1"/>
</dbReference>
<gene>
    <name evidence="7 9" type="primary">hemH</name>
    <name evidence="9" type="ORF">ACG0Z6_09035</name>
</gene>
<comment type="subcellular location">
    <subcellularLocation>
        <location evidence="7 8">Cytoplasm</location>
    </subcellularLocation>
</comment>
<name>A0ABW7FVM9_9BURK</name>
<dbReference type="NCBIfam" id="TIGR00109">
    <property type="entry name" value="hemH"/>
    <property type="match status" value="1"/>
</dbReference>
<keyword evidence="7" id="KW-0479">Metal-binding</keyword>
<feature type="binding site" evidence="7">
    <location>
        <position position="290"/>
    </location>
    <ligand>
        <name>Fe(2+)</name>
        <dbReference type="ChEBI" id="CHEBI:29033"/>
    </ligand>
</feature>
<evidence type="ECO:0000256" key="6">
    <source>
        <dbReference type="ARBA" id="ARBA00024536"/>
    </source>
</evidence>
<dbReference type="SUPFAM" id="SSF53800">
    <property type="entry name" value="Chelatase"/>
    <property type="match status" value="1"/>
</dbReference>
<evidence type="ECO:0000256" key="7">
    <source>
        <dbReference type="HAMAP-Rule" id="MF_00323"/>
    </source>
</evidence>
<dbReference type="InterPro" id="IPR033659">
    <property type="entry name" value="Ferrochelatase_N"/>
</dbReference>
<evidence type="ECO:0000256" key="3">
    <source>
        <dbReference type="ARBA" id="ARBA00023133"/>
    </source>
</evidence>
<evidence type="ECO:0000256" key="2">
    <source>
        <dbReference type="ARBA" id="ARBA00023004"/>
    </source>
</evidence>
<evidence type="ECO:0000256" key="4">
    <source>
        <dbReference type="ARBA" id="ARBA00023239"/>
    </source>
</evidence>
<comment type="pathway">
    <text evidence="7 8">Porphyrin-containing compound metabolism; protoheme biosynthesis; protoheme from protoporphyrin-IX: step 1/1.</text>
</comment>
<protein>
    <recommendedName>
        <fullName evidence="7 8">Ferrochelatase</fullName>
        <ecNumber evidence="7 8">4.98.1.1</ecNumber>
    </recommendedName>
    <alternativeName>
        <fullName evidence="7">Heme synthase</fullName>
    </alternativeName>
    <alternativeName>
        <fullName evidence="7">Protoheme ferro-lyase</fullName>
    </alternativeName>
</protein>
<comment type="similarity">
    <text evidence="1 7 8">Belongs to the ferrochelatase family.</text>
</comment>
<dbReference type="EMBL" id="JBIGHZ010000003">
    <property type="protein sequence ID" value="MFG6448387.1"/>
    <property type="molecule type" value="Genomic_DNA"/>
</dbReference>
<accession>A0ABW7FVM9</accession>